<reference evidence="2" key="1">
    <citation type="submission" date="2023-10" db="EMBL/GenBank/DDBJ databases">
        <title>Genome assembly of Pristionchus species.</title>
        <authorList>
            <person name="Yoshida K."/>
            <person name="Sommer R.J."/>
        </authorList>
    </citation>
    <scope>NUCLEOTIDE SEQUENCE</scope>
    <source>
        <strain evidence="2">RS5133</strain>
    </source>
</reference>
<feature type="non-terminal residue" evidence="2">
    <location>
        <position position="178"/>
    </location>
</feature>
<feature type="non-terminal residue" evidence="2">
    <location>
        <position position="1"/>
    </location>
</feature>
<evidence type="ECO:0000313" key="2">
    <source>
        <dbReference type="EMBL" id="GMT11376.1"/>
    </source>
</evidence>
<keyword evidence="3" id="KW-1185">Reference proteome</keyword>
<dbReference type="AlphaFoldDB" id="A0AAV5UY10"/>
<protein>
    <submittedName>
        <fullName evidence="2">Uncharacterized protein</fullName>
    </submittedName>
</protein>
<organism evidence="2 3">
    <name type="scientific">Pristionchus fissidentatus</name>
    <dbReference type="NCBI Taxonomy" id="1538716"/>
    <lineage>
        <taxon>Eukaryota</taxon>
        <taxon>Metazoa</taxon>
        <taxon>Ecdysozoa</taxon>
        <taxon>Nematoda</taxon>
        <taxon>Chromadorea</taxon>
        <taxon>Rhabditida</taxon>
        <taxon>Rhabditina</taxon>
        <taxon>Diplogasteromorpha</taxon>
        <taxon>Diplogasteroidea</taxon>
        <taxon>Neodiplogasteridae</taxon>
        <taxon>Pristionchus</taxon>
    </lineage>
</organism>
<gene>
    <name evidence="2" type="ORF">PFISCL1PPCAC_2673</name>
</gene>
<feature type="compositionally biased region" description="Basic and acidic residues" evidence="1">
    <location>
        <begin position="33"/>
        <end position="42"/>
    </location>
</feature>
<name>A0AAV5UY10_9BILA</name>
<dbReference type="EMBL" id="BTSY01000001">
    <property type="protein sequence ID" value="GMT11376.1"/>
    <property type="molecule type" value="Genomic_DNA"/>
</dbReference>
<comment type="caution">
    <text evidence="2">The sequence shown here is derived from an EMBL/GenBank/DDBJ whole genome shotgun (WGS) entry which is preliminary data.</text>
</comment>
<dbReference type="Proteomes" id="UP001432322">
    <property type="component" value="Unassembled WGS sequence"/>
</dbReference>
<feature type="region of interest" description="Disordered" evidence="1">
    <location>
        <begin position="33"/>
        <end position="89"/>
    </location>
</feature>
<accession>A0AAV5UY10</accession>
<sequence>DARFPATARVTMLMADDTIRYMRYKRTLELKKKADEEREKDIQASMENTSLQFVADDEAVDGEVQGNSSQNSHVDEKCEQSEQADAADEQLSAAVADFQLQPIPVDGEQKEPVTGLAEDADWDFDLSDYDENYKTEKSATSPPVLVPVSQAADHHEVQSMPLCVTPEIGAPIEARKVS</sequence>
<proteinExistence type="predicted"/>
<evidence type="ECO:0000256" key="1">
    <source>
        <dbReference type="SAM" id="MobiDB-lite"/>
    </source>
</evidence>
<evidence type="ECO:0000313" key="3">
    <source>
        <dbReference type="Proteomes" id="UP001432322"/>
    </source>
</evidence>